<name>A0A1G7W689_9SPHI</name>
<sequence length="146" mass="17893">MNFFKKSDYLVLKKQLINWISSNLRALAELLDEVKHVPYYTVRIEVRETIVDRTWLEHFKFDLKIPMRDFKEKYWFSCQDLTRQQIIEDLIIDEIEKALRKGGLFDNRLFIYEQRLGYEHFLHAQFNLWVEDKNTRFSQAKTKIKL</sequence>
<protein>
    <submittedName>
        <fullName evidence="1">Uncharacterized protein</fullName>
    </submittedName>
</protein>
<keyword evidence="2" id="KW-1185">Reference proteome</keyword>
<dbReference type="RefSeq" id="WP_090500532.1">
    <property type="nucleotide sequence ID" value="NZ_FNCH01000009.1"/>
</dbReference>
<evidence type="ECO:0000313" key="2">
    <source>
        <dbReference type="Proteomes" id="UP000199643"/>
    </source>
</evidence>
<accession>A0A1G7W689</accession>
<dbReference type="EMBL" id="FNCH01000009">
    <property type="protein sequence ID" value="SDG67494.1"/>
    <property type="molecule type" value="Genomic_DNA"/>
</dbReference>
<organism evidence="1 2">
    <name type="scientific">Pedobacter terrae</name>
    <dbReference type="NCBI Taxonomy" id="405671"/>
    <lineage>
        <taxon>Bacteria</taxon>
        <taxon>Pseudomonadati</taxon>
        <taxon>Bacteroidota</taxon>
        <taxon>Sphingobacteriia</taxon>
        <taxon>Sphingobacteriales</taxon>
        <taxon>Sphingobacteriaceae</taxon>
        <taxon>Pedobacter</taxon>
    </lineage>
</organism>
<dbReference type="Proteomes" id="UP000199643">
    <property type="component" value="Unassembled WGS sequence"/>
</dbReference>
<dbReference type="AlphaFoldDB" id="A0A1G7W689"/>
<gene>
    <name evidence="1" type="ORF">SAMN05421827_109118</name>
</gene>
<proteinExistence type="predicted"/>
<evidence type="ECO:0000313" key="1">
    <source>
        <dbReference type="EMBL" id="SDG67494.1"/>
    </source>
</evidence>
<reference evidence="2" key="1">
    <citation type="submission" date="2016-10" db="EMBL/GenBank/DDBJ databases">
        <authorList>
            <person name="Varghese N."/>
            <person name="Submissions S."/>
        </authorList>
    </citation>
    <scope>NUCLEOTIDE SEQUENCE [LARGE SCALE GENOMIC DNA]</scope>
    <source>
        <strain evidence="2">DSM 17933</strain>
    </source>
</reference>
<dbReference type="STRING" id="405671.SAMN05421827_109118"/>